<dbReference type="GO" id="GO:0000978">
    <property type="term" value="F:RNA polymerase II cis-regulatory region sequence-specific DNA binding"/>
    <property type="evidence" value="ECO:0007669"/>
    <property type="project" value="TreeGrafter"/>
</dbReference>
<dbReference type="GO" id="GO:0003681">
    <property type="term" value="F:bent DNA binding"/>
    <property type="evidence" value="ECO:0007669"/>
    <property type="project" value="TreeGrafter"/>
</dbReference>
<evidence type="ECO:0000256" key="5">
    <source>
        <dbReference type="ARBA" id="ARBA00023125"/>
    </source>
</evidence>
<evidence type="ECO:0000256" key="7">
    <source>
        <dbReference type="ARBA" id="ARBA00023242"/>
    </source>
</evidence>
<accession>A0A448WUV9</accession>
<keyword evidence="5" id="KW-0238">DNA-binding</keyword>
<dbReference type="AlphaFoldDB" id="A0A448WUV9"/>
<dbReference type="GO" id="GO:0042795">
    <property type="term" value="P:snRNA transcription by RNA polymerase II"/>
    <property type="evidence" value="ECO:0007669"/>
    <property type="project" value="TreeGrafter"/>
</dbReference>
<protein>
    <recommendedName>
        <fullName evidence="3">snRNA-activating protein complex subunit 3</fullName>
    </recommendedName>
    <alternativeName>
        <fullName evidence="10">Small nuclear RNA-activating complex polypeptide 3</fullName>
    </alternativeName>
</protein>
<dbReference type="PANTHER" id="PTHR13421:SF16">
    <property type="entry name" value="SNRNA-ACTIVATING PROTEIN COMPLEX SUBUNIT 3"/>
    <property type="match status" value="1"/>
</dbReference>
<keyword evidence="4" id="KW-0805">Transcription regulation</keyword>
<comment type="subunit">
    <text evidence="9">Part of the SNAPc complex composed of 5 subunits: SNAPC1, SNAPC2, SNAPC3, SNAPC4 and SNAPC5. SNAPC3 interacts with SNAPC1.</text>
</comment>
<dbReference type="GO" id="GO:0042796">
    <property type="term" value="P:snRNA transcription by RNA polymerase III"/>
    <property type="evidence" value="ECO:0007669"/>
    <property type="project" value="TreeGrafter"/>
</dbReference>
<comment type="subcellular location">
    <subcellularLocation>
        <location evidence="1">Nucleus</location>
    </subcellularLocation>
</comment>
<dbReference type="InterPro" id="IPR022042">
    <property type="entry name" value="snRNA-activating_su3"/>
</dbReference>
<evidence type="ECO:0000256" key="10">
    <source>
        <dbReference type="ARBA" id="ARBA00029606"/>
    </source>
</evidence>
<dbReference type="PANTHER" id="PTHR13421">
    <property type="entry name" value="SNRNA-ACTIVATING PROTEIN COMPLEX SUBUNIT 3"/>
    <property type="match status" value="1"/>
</dbReference>
<dbReference type="GO" id="GO:0001006">
    <property type="term" value="F:RNA polymerase III type 3 promoter sequence-specific DNA binding"/>
    <property type="evidence" value="ECO:0007669"/>
    <property type="project" value="TreeGrafter"/>
</dbReference>
<comment type="similarity">
    <text evidence="2">Belongs to the SNAPC3/SRD2 family.</text>
</comment>
<evidence type="ECO:0000256" key="8">
    <source>
        <dbReference type="ARBA" id="ARBA00025193"/>
    </source>
</evidence>
<name>A0A448WUV9_9PLAT</name>
<proteinExistence type="inferred from homology"/>
<dbReference type="OrthoDB" id="48571at2759"/>
<dbReference type="GO" id="GO:0001046">
    <property type="term" value="F:core promoter sequence-specific DNA binding"/>
    <property type="evidence" value="ECO:0007669"/>
    <property type="project" value="TreeGrafter"/>
</dbReference>
<comment type="caution">
    <text evidence="11">The sequence shown here is derived from an EMBL/GenBank/DDBJ whole genome shotgun (WGS) entry which is preliminary data.</text>
</comment>
<evidence type="ECO:0000256" key="4">
    <source>
        <dbReference type="ARBA" id="ARBA00023015"/>
    </source>
</evidence>
<evidence type="ECO:0000256" key="2">
    <source>
        <dbReference type="ARBA" id="ARBA00010410"/>
    </source>
</evidence>
<evidence type="ECO:0000256" key="3">
    <source>
        <dbReference type="ARBA" id="ARBA00013634"/>
    </source>
</evidence>
<gene>
    <name evidence="11" type="ORF">PXEA_LOCUS14274</name>
</gene>
<reference evidence="11" key="1">
    <citation type="submission" date="2018-11" db="EMBL/GenBank/DDBJ databases">
        <authorList>
            <consortium name="Pathogen Informatics"/>
        </authorList>
    </citation>
    <scope>NUCLEOTIDE SEQUENCE</scope>
</reference>
<sequence length="313" mass="35604">MSSYILVLRSMNSPDKRPTNKSLSFRVENVPEIKICELNELFTEPVPDDFFIFDKEEREKYVDQEMIALIRDEAVYMELKRDCDLSHLYFDGEASSLEELLKVIPNRPEPLGQLKTLSELQKSSRLSVYAPNASKSVHKPDIDMSYLNSIDESPEAQTMLKAIVATILIYKPVSAADSSNRNLSISQRVEILSDQTLAQLRDAIRCPQDKVWLGDCSEALDSSELHIPADNVYSSSYFYIEHIFYDDLRSPGSSSLSECIVNWLNTKNKDEKKFSSRSAESTLIGDLVVHVGKPYYFVHQGNCEHMVVVSDVR</sequence>
<evidence type="ECO:0000256" key="9">
    <source>
        <dbReference type="ARBA" id="ARBA00025958"/>
    </source>
</evidence>
<dbReference type="GO" id="GO:0005634">
    <property type="term" value="C:nucleus"/>
    <property type="evidence" value="ECO:0007669"/>
    <property type="project" value="UniProtKB-SubCell"/>
</dbReference>
<keyword evidence="7" id="KW-0539">Nucleus</keyword>
<organism evidence="11 12">
    <name type="scientific">Protopolystoma xenopodis</name>
    <dbReference type="NCBI Taxonomy" id="117903"/>
    <lineage>
        <taxon>Eukaryota</taxon>
        <taxon>Metazoa</taxon>
        <taxon>Spiralia</taxon>
        <taxon>Lophotrochozoa</taxon>
        <taxon>Platyhelminthes</taxon>
        <taxon>Monogenea</taxon>
        <taxon>Polyopisthocotylea</taxon>
        <taxon>Polystomatidea</taxon>
        <taxon>Polystomatidae</taxon>
        <taxon>Protopolystoma</taxon>
    </lineage>
</organism>
<evidence type="ECO:0000256" key="1">
    <source>
        <dbReference type="ARBA" id="ARBA00004123"/>
    </source>
</evidence>
<dbReference type="EMBL" id="CAAALY010048206">
    <property type="protein sequence ID" value="VEL20834.1"/>
    <property type="molecule type" value="Genomic_DNA"/>
</dbReference>
<dbReference type="Proteomes" id="UP000784294">
    <property type="component" value="Unassembled WGS sequence"/>
</dbReference>
<evidence type="ECO:0000256" key="6">
    <source>
        <dbReference type="ARBA" id="ARBA00023163"/>
    </source>
</evidence>
<evidence type="ECO:0000313" key="11">
    <source>
        <dbReference type="EMBL" id="VEL20834.1"/>
    </source>
</evidence>
<comment type="function">
    <text evidence="8">Part of the SNAPc complex required for the transcription of both RNA polymerase II and III small-nuclear RNA genes. Binds to the proximal sequence element (PSE), a non-TATA-box basal promoter element common to these 2 types of genes. Recruits TBP and BRF2 to the U6 snRNA TATA box.</text>
</comment>
<dbReference type="Pfam" id="PF12251">
    <property type="entry name" value="SNAPC3"/>
    <property type="match status" value="1"/>
</dbReference>
<keyword evidence="6" id="KW-0804">Transcription</keyword>
<keyword evidence="12" id="KW-1185">Reference proteome</keyword>
<evidence type="ECO:0000313" key="12">
    <source>
        <dbReference type="Proteomes" id="UP000784294"/>
    </source>
</evidence>
<dbReference type="GO" id="GO:0019185">
    <property type="term" value="C:snRNA-activating protein complex"/>
    <property type="evidence" value="ECO:0007669"/>
    <property type="project" value="TreeGrafter"/>
</dbReference>